<gene>
    <name evidence="4 5" type="primary">HAP41</name>
    <name evidence="5" type="ordered locus">CAALFM_C405110CA</name>
    <name evidence="4" type="ordered locus">orf19.8359</name>
</gene>
<organism evidence="5 6">
    <name type="scientific">Candida albicans (strain SC5314 / ATCC MYA-2876)</name>
    <name type="common">Yeast</name>
    <dbReference type="NCBI Taxonomy" id="237561"/>
    <lineage>
        <taxon>Eukaryota</taxon>
        <taxon>Fungi</taxon>
        <taxon>Dikarya</taxon>
        <taxon>Ascomycota</taxon>
        <taxon>Saccharomycotina</taxon>
        <taxon>Pichiomycetes</taxon>
        <taxon>Debaryomycetaceae</taxon>
        <taxon>Candida/Lodderomyces clade</taxon>
        <taxon>Candida</taxon>
    </lineage>
</organism>
<reference evidence="5 6" key="3">
    <citation type="journal article" date="2013" name="Genome Biol.">
        <title>Assembly of a phased diploid Candida albicans genome facilitates allele-specific measurements and provides a simple model for repeat and indel structure.</title>
        <authorList>
            <person name="Muzzey D."/>
            <person name="Schwartz K."/>
            <person name="Weissman J.S."/>
            <person name="Sherlock G."/>
        </authorList>
    </citation>
    <scope>NUCLEOTIDE SEQUENCE [LARGE SCALE GENOMIC DNA]</scope>
    <source>
        <strain evidence="6">SC5314 / ATCC MYA-2876</strain>
    </source>
</reference>
<sequence>MITATTSSTIATTTTSPEINHIVPQLEHNHKSSMASSNDTFSIAKTIASPTTTQPSLIVKASKDWVLPPRPKPGRKQKENTTTTTNKESKPKKKYVKKSQRKKELSSSLNSQQQQALHCHEDLSANIDDLPSLMKNISIIDSENMELKSHLLSLIHEYKHLKDIVFKQPIDMFSHNTTPISTTATTTTTTTPTASTTTTTTTTTSTSTTTPEVLSAISLQPSLSSVSSSNNNNQDDPLHQYSSIPSPGSPMSSISTPLPSTTNTNNNVTDGSVSTTTTTTSVGTPKSSIFANPLTILSGSTNVNVNVNGGVSRNTIHIPSILNLDSNVHKRSFDELSEFIDYSEGCSGSGSDGEGELISDLSRTTSSYSDQYLMNV</sequence>
<feature type="region of interest" description="Disordered" evidence="2">
    <location>
        <begin position="63"/>
        <end position="117"/>
    </location>
</feature>
<dbReference type="VEuPathDB" id="FungiDB:C4_05110C_A"/>
<feature type="compositionally biased region" description="Low complexity" evidence="2">
    <location>
        <begin position="106"/>
        <end position="115"/>
    </location>
</feature>
<evidence type="ECO:0000313" key="6">
    <source>
        <dbReference type="Proteomes" id="UP000000559"/>
    </source>
</evidence>
<protein>
    <submittedName>
        <fullName evidence="5">Hap41p</fullName>
    </submittedName>
</protein>
<dbReference type="GO" id="GO:0006032">
    <property type="term" value="P:chitin catabolic process"/>
    <property type="evidence" value="ECO:0000318"/>
    <property type="project" value="GO_Central"/>
</dbReference>
<dbReference type="RefSeq" id="XP_019330932.1">
    <property type="nucleotide sequence ID" value="XM_019475387.1"/>
</dbReference>
<dbReference type="Proteomes" id="UP000000559">
    <property type="component" value="Chromosome 4"/>
</dbReference>
<evidence type="ECO:0000256" key="2">
    <source>
        <dbReference type="SAM" id="MobiDB-lite"/>
    </source>
</evidence>
<dbReference type="OrthoDB" id="5374328at2759"/>
<dbReference type="Pfam" id="PF10297">
    <property type="entry name" value="Hap4_Hap_bind"/>
    <property type="match status" value="1"/>
</dbReference>
<dbReference type="InterPro" id="IPR018287">
    <property type="entry name" value="Hap4_TF_heteromerisation"/>
</dbReference>
<dbReference type="SMR" id="A0A1D8PM95"/>
<dbReference type="GO" id="GO:0006357">
    <property type="term" value="P:regulation of transcription by RNA polymerase II"/>
    <property type="evidence" value="ECO:0000315"/>
    <property type="project" value="CGD"/>
</dbReference>
<accession>A0A1D8PM95</accession>
<feature type="compositionally biased region" description="Basic residues" evidence="2">
    <location>
        <begin position="90"/>
        <end position="101"/>
    </location>
</feature>
<evidence type="ECO:0000313" key="4">
    <source>
        <dbReference type="CGD" id="CAL0000186447"/>
    </source>
</evidence>
<dbReference type="CGD" id="CAL0000186447">
    <property type="gene designation" value="HAP41"/>
</dbReference>
<name>A0A1D8PM95_CANAL</name>
<dbReference type="GeneID" id="3647405"/>
<proteinExistence type="predicted"/>
<keyword evidence="1" id="KW-0539">Nucleus</keyword>
<feature type="compositionally biased region" description="Low complexity" evidence="2">
    <location>
        <begin position="183"/>
        <end position="233"/>
    </location>
</feature>
<dbReference type="GO" id="GO:0005634">
    <property type="term" value="C:nucleus"/>
    <property type="evidence" value="ECO:0007669"/>
    <property type="project" value="InterPro"/>
</dbReference>
<feature type="domain" description="Hap4 transcription factor heteromerisation" evidence="3">
    <location>
        <begin position="61"/>
        <end position="76"/>
    </location>
</feature>
<reference evidence="5 6" key="2">
    <citation type="journal article" date="2007" name="Genome Biol.">
        <title>Assembly of the Candida albicans genome into sixteen supercontigs aligned on the eight chromosomes.</title>
        <authorList>
            <person name="van het Hoog M."/>
            <person name="Rast T.J."/>
            <person name="Martchenko M."/>
            <person name="Grindle S."/>
            <person name="Dignard D."/>
            <person name="Hogues H."/>
            <person name="Cuomo C."/>
            <person name="Berriman M."/>
            <person name="Scherer S."/>
            <person name="Magee B.B."/>
            <person name="Whiteway M."/>
            <person name="Chibana H."/>
            <person name="Nantel A."/>
            <person name="Magee P.T."/>
        </authorList>
    </citation>
    <scope>GENOME REANNOTATION</scope>
    <source>
        <strain evidence="6">SC5314 / ATCC MYA-2876</strain>
    </source>
</reference>
<dbReference type="GO" id="GO:0004568">
    <property type="term" value="F:chitinase activity"/>
    <property type="evidence" value="ECO:0000318"/>
    <property type="project" value="GO_Central"/>
</dbReference>
<evidence type="ECO:0000256" key="1">
    <source>
        <dbReference type="ARBA" id="ARBA00023242"/>
    </source>
</evidence>
<feature type="compositionally biased region" description="Low complexity" evidence="2">
    <location>
        <begin position="242"/>
        <end position="285"/>
    </location>
</feature>
<dbReference type="InParanoid" id="A0A1D8PM95"/>
<dbReference type="AlphaFoldDB" id="A0A1D8PM95"/>
<dbReference type="STRING" id="237561.A0A1D8PM95"/>
<keyword evidence="6" id="KW-1185">Reference proteome</keyword>
<feature type="region of interest" description="Disordered" evidence="2">
    <location>
        <begin position="183"/>
        <end position="285"/>
    </location>
</feature>
<dbReference type="GO" id="GO:0005576">
    <property type="term" value="C:extracellular region"/>
    <property type="evidence" value="ECO:0000318"/>
    <property type="project" value="GO_Central"/>
</dbReference>
<dbReference type="EMBL" id="CP017626">
    <property type="protein sequence ID" value="AOW29252.1"/>
    <property type="molecule type" value="Genomic_DNA"/>
</dbReference>
<reference evidence="5 6" key="1">
    <citation type="journal article" date="2004" name="Proc. Natl. Acad. Sci. U.S.A.">
        <title>The diploid genome sequence of Candida albicans.</title>
        <authorList>
            <person name="Jones T."/>
            <person name="Federspiel N.A."/>
            <person name="Chibana H."/>
            <person name="Dungan J."/>
            <person name="Kalman S."/>
            <person name="Magee B.B."/>
            <person name="Newport G."/>
            <person name="Thorstenson Y.R."/>
            <person name="Agabian N."/>
            <person name="Magee P.T."/>
            <person name="Davis R.W."/>
            <person name="Scherer S."/>
        </authorList>
    </citation>
    <scope>NUCLEOTIDE SEQUENCE [LARGE SCALE GENOMIC DNA]</scope>
    <source>
        <strain evidence="6">SC5314 / ATCC MYA-2876</strain>
    </source>
</reference>
<evidence type="ECO:0000313" key="5">
    <source>
        <dbReference type="EMBL" id="AOW29252.1"/>
    </source>
</evidence>
<evidence type="ECO:0000259" key="3">
    <source>
        <dbReference type="Pfam" id="PF10297"/>
    </source>
</evidence>
<dbReference type="KEGG" id="cal:CAALFM_C405110CA"/>